<dbReference type="Gene3D" id="1.20.58.2220">
    <property type="entry name" value="Formin, FH2 domain"/>
    <property type="match status" value="1"/>
</dbReference>
<feature type="region of interest" description="Disordered" evidence="3">
    <location>
        <begin position="927"/>
        <end position="969"/>
    </location>
</feature>
<dbReference type="SMART" id="SM00498">
    <property type="entry name" value="FH2"/>
    <property type="match status" value="1"/>
</dbReference>
<evidence type="ECO:0000256" key="2">
    <source>
        <dbReference type="RuleBase" id="RU361260"/>
    </source>
</evidence>
<feature type="region of interest" description="Disordered" evidence="3">
    <location>
        <begin position="164"/>
        <end position="229"/>
    </location>
</feature>
<keyword evidence="7" id="KW-1185">Reference proteome</keyword>
<evidence type="ECO:0000313" key="6">
    <source>
        <dbReference type="EMBL" id="KAG9454255.1"/>
    </source>
</evidence>
<keyword evidence="4" id="KW-1133">Transmembrane helix</keyword>
<dbReference type="PANTHER" id="PTHR23213:SF269">
    <property type="entry name" value="FORMIN-LIKE PROTEIN 5"/>
    <property type="match status" value="1"/>
</dbReference>
<reference evidence="6 7" key="1">
    <citation type="submission" date="2021-07" db="EMBL/GenBank/DDBJ databases">
        <title>The Aristolochia fimbriata genome: insights into angiosperm evolution, floral development and chemical biosynthesis.</title>
        <authorList>
            <person name="Jiao Y."/>
        </authorList>
    </citation>
    <scope>NUCLEOTIDE SEQUENCE [LARGE SCALE GENOMIC DNA]</scope>
    <source>
        <strain evidence="6">IBCAS-2021</strain>
        <tissue evidence="6">Leaf</tissue>
    </source>
</reference>
<feature type="compositionally biased region" description="Pro residues" evidence="3">
    <location>
        <begin position="417"/>
        <end position="456"/>
    </location>
</feature>
<comment type="caution">
    <text evidence="6">The sequence shown here is derived from an EMBL/GenBank/DDBJ whole genome shotgun (WGS) entry which is preliminary data.</text>
</comment>
<dbReference type="GO" id="GO:0045010">
    <property type="term" value="P:actin nucleation"/>
    <property type="evidence" value="ECO:0007669"/>
    <property type="project" value="InterPro"/>
</dbReference>
<dbReference type="PROSITE" id="PS51444">
    <property type="entry name" value="FH2"/>
    <property type="match status" value="1"/>
</dbReference>
<evidence type="ECO:0000256" key="3">
    <source>
        <dbReference type="SAM" id="MobiDB-lite"/>
    </source>
</evidence>
<keyword evidence="4" id="KW-0812">Transmembrane</keyword>
<protein>
    <recommendedName>
        <fullName evidence="2">Formin-like protein</fullName>
    </recommendedName>
</protein>
<keyword evidence="4" id="KW-0472">Membrane</keyword>
<evidence type="ECO:0000256" key="1">
    <source>
        <dbReference type="ARBA" id="ARBA00025793"/>
    </source>
</evidence>
<accession>A0AAV7F1K4</accession>
<feature type="compositionally biased region" description="Low complexity" evidence="3">
    <location>
        <begin position="210"/>
        <end position="229"/>
    </location>
</feature>
<dbReference type="InterPro" id="IPR015425">
    <property type="entry name" value="FH2_Formin"/>
</dbReference>
<dbReference type="InterPro" id="IPR027643">
    <property type="entry name" value="Formin-like_plant"/>
</dbReference>
<dbReference type="GO" id="GO:0051015">
    <property type="term" value="F:actin filament binding"/>
    <property type="evidence" value="ECO:0007669"/>
    <property type="project" value="InterPro"/>
</dbReference>
<sequence length="969" mass="105239">MDMIRFGIILVFMISICVLSSGGLAVRQRREDFSASPFLDIDEDMAEQLWIYCRHDLMQIKETSEGYGILLPEEITIEFSKVTPSERQQQKRNLREAINALPSQMKENLLDCLNEPNTFPIHISGVEETMSQNWFTKCLENLISWHPLYRRNLAQKAPFSPHVVSPNQGVGVSAHGEGPMPSPGPSPTGFPTSHSPASSPSPSPAEGPDIDFYFPPDPPDSASDIIGDDSSLSPEDAQIFFPPRNDNGNTSKQAIVVACVVTAVGTLSFAALIFCCYNKCSRKSNGFGDSQKDDRPLLTLSFSDFSVGSSHQSFVLGNTADNEKIDNASLKSNQSAIKHPASLEMNPVSVQTNPSKPGLPLPPAAVSAAIGAAKLSTEAAKPSPAPSTSTAPYESSSEANKSANEPPSTSSSAKQPSKPPPAAPPPPPPAPPPPPVKSPAAKPAPPPTTPPPPPVPSAVKPGPQAPPPPPPKAGPAPPRPPAASKLGKPSAPGPPAPAGLGPKGQGGSEASKPKLKPFFWDKVLANPDHSMVWHQLKAGSFQFNEEMIENLFGYNNVPEKPKNDRKKDMATFDPSGQQFVQILDPKKSQNLSILLRALNVTVEEVCDALTEGNELPIELLQAFLKMAPTPDEELKLRLYIGEVSQLLPAERFLKAVVDIPFAFKRMDALLYMTTLEEEVSGTKDAFATLEVACNELRSSRLFFKLLEAVLKTGNRMNDGTYRGGAMAFKLDTLLKLSDVKGVDGKTTLLHFVVLEIIRSEGVRRARALRGSASISSITSEDFLEDCPRESNDDYRELGLQVVAGLGEELLNVKKAAILDADALTWTVSDLGHGLLRLKEFLNKEMKNLEEESGFKRVLESVVEDAEGRVTWLLQEEKRIKALVKTTTDYFHGTAGKDEGLRLFVIVRDFLGMLDKVCNEVKLTQKKVPKTPKNRETPAVPPVHDPRHALFPAIKERRMDDSDSSSDDES</sequence>
<feature type="domain" description="FH2" evidence="5">
    <location>
        <begin position="505"/>
        <end position="939"/>
    </location>
</feature>
<dbReference type="Pfam" id="PF02181">
    <property type="entry name" value="FH2"/>
    <property type="match status" value="1"/>
</dbReference>
<feature type="region of interest" description="Disordered" evidence="3">
    <location>
        <begin position="377"/>
        <end position="513"/>
    </location>
</feature>
<dbReference type="SUPFAM" id="SSF101447">
    <property type="entry name" value="Formin homology 2 domain (FH2 domain)"/>
    <property type="match status" value="1"/>
</dbReference>
<dbReference type="PANTHER" id="PTHR23213">
    <property type="entry name" value="FORMIN-RELATED"/>
    <property type="match status" value="1"/>
</dbReference>
<dbReference type="InterPro" id="IPR042201">
    <property type="entry name" value="FH2_Formin_sf"/>
</dbReference>
<feature type="compositionally biased region" description="Pro residues" evidence="3">
    <location>
        <begin position="463"/>
        <end position="481"/>
    </location>
</feature>
<evidence type="ECO:0000313" key="7">
    <source>
        <dbReference type="Proteomes" id="UP000825729"/>
    </source>
</evidence>
<feature type="region of interest" description="Disordered" evidence="3">
    <location>
        <begin position="341"/>
        <end position="362"/>
    </location>
</feature>
<proteinExistence type="inferred from homology"/>
<name>A0AAV7F1K4_ARIFI</name>
<gene>
    <name evidence="6" type="ORF">H6P81_007159</name>
</gene>
<feature type="compositionally biased region" description="Low complexity" evidence="3">
    <location>
        <begin position="189"/>
        <end position="198"/>
    </location>
</feature>
<dbReference type="EMBL" id="JAINDJ010000003">
    <property type="protein sequence ID" value="KAG9454255.1"/>
    <property type="molecule type" value="Genomic_DNA"/>
</dbReference>
<dbReference type="AlphaFoldDB" id="A0AAV7F1K4"/>
<evidence type="ECO:0000259" key="5">
    <source>
        <dbReference type="PROSITE" id="PS51444"/>
    </source>
</evidence>
<evidence type="ECO:0000256" key="4">
    <source>
        <dbReference type="SAM" id="Phobius"/>
    </source>
</evidence>
<organism evidence="6 7">
    <name type="scientific">Aristolochia fimbriata</name>
    <name type="common">White veined hardy Dutchman's pipe vine</name>
    <dbReference type="NCBI Taxonomy" id="158543"/>
    <lineage>
        <taxon>Eukaryota</taxon>
        <taxon>Viridiplantae</taxon>
        <taxon>Streptophyta</taxon>
        <taxon>Embryophyta</taxon>
        <taxon>Tracheophyta</taxon>
        <taxon>Spermatophyta</taxon>
        <taxon>Magnoliopsida</taxon>
        <taxon>Magnoliidae</taxon>
        <taxon>Piperales</taxon>
        <taxon>Aristolochiaceae</taxon>
        <taxon>Aristolochia</taxon>
    </lineage>
</organism>
<feature type="compositionally biased region" description="Basic and acidic residues" evidence="3">
    <location>
        <begin position="943"/>
        <end position="960"/>
    </location>
</feature>
<comment type="similarity">
    <text evidence="1">Belongs to the formin-like family. Class-I subfamily.</text>
</comment>
<dbReference type="Proteomes" id="UP000825729">
    <property type="component" value="Unassembled WGS sequence"/>
</dbReference>
<feature type="transmembrane region" description="Helical" evidence="4">
    <location>
        <begin position="254"/>
        <end position="274"/>
    </location>
</feature>
<feature type="transmembrane region" description="Helical" evidence="4">
    <location>
        <begin position="6"/>
        <end position="26"/>
    </location>
</feature>
<feature type="compositionally biased region" description="Low complexity" evidence="3">
    <location>
        <begin position="377"/>
        <end position="416"/>
    </location>
</feature>